<gene>
    <name evidence="1" type="ORF">CNMCM6805_007243</name>
</gene>
<evidence type="ECO:0000313" key="1">
    <source>
        <dbReference type="EMBL" id="KAF4236848.1"/>
    </source>
</evidence>
<dbReference type="Proteomes" id="UP000653565">
    <property type="component" value="Unassembled WGS sequence"/>
</dbReference>
<reference evidence="1" key="1">
    <citation type="journal article" date="2020" name="bioRxiv">
        <title>Genomic and phenotypic heterogeneity of clinical isolates of the human pathogens Aspergillus fumigatus, Aspergillus lentulus and Aspergillus fumigatiaffinis.</title>
        <authorList>
            <person name="dos Santos R.A.C."/>
            <person name="Steenwyk J.L."/>
            <person name="Rivero-Menendez O."/>
            <person name="Mead M.E."/>
            <person name="Silva L.P."/>
            <person name="Bastos R.W."/>
            <person name="Alastruey-Izquierdo A."/>
            <person name="Goldman G.H."/>
            <person name="Rokas A."/>
        </authorList>
    </citation>
    <scope>NUCLEOTIDE SEQUENCE</scope>
    <source>
        <strain evidence="1">CNM-CM6805</strain>
    </source>
</reference>
<accession>A0A8H4M9U7</accession>
<keyword evidence="2" id="KW-1185">Reference proteome</keyword>
<evidence type="ECO:0000313" key="2">
    <source>
        <dbReference type="Proteomes" id="UP000653565"/>
    </source>
</evidence>
<proteinExistence type="predicted"/>
<reference evidence="1" key="2">
    <citation type="submission" date="2020-04" db="EMBL/GenBank/DDBJ databases">
        <authorList>
            <person name="Santos R.A.C."/>
            <person name="Steenwyk J.L."/>
            <person name="Rivero-Menendez O."/>
            <person name="Mead M.E."/>
            <person name="Silva L.P."/>
            <person name="Bastos R.W."/>
            <person name="Alastruey-Izquierdo A."/>
            <person name="Goldman G.H."/>
            <person name="Rokas A."/>
        </authorList>
    </citation>
    <scope>NUCLEOTIDE SEQUENCE</scope>
    <source>
        <strain evidence="1">CNM-CM6805</strain>
    </source>
</reference>
<dbReference type="AlphaFoldDB" id="A0A8H4M9U7"/>
<organism evidence="1 2">
    <name type="scientific">Aspergillus fumigatiaffinis</name>
    <dbReference type="NCBI Taxonomy" id="340414"/>
    <lineage>
        <taxon>Eukaryota</taxon>
        <taxon>Fungi</taxon>
        <taxon>Dikarya</taxon>
        <taxon>Ascomycota</taxon>
        <taxon>Pezizomycotina</taxon>
        <taxon>Eurotiomycetes</taxon>
        <taxon>Eurotiomycetidae</taxon>
        <taxon>Eurotiales</taxon>
        <taxon>Aspergillaceae</taxon>
        <taxon>Aspergillus</taxon>
        <taxon>Aspergillus subgen. Fumigati</taxon>
    </lineage>
</organism>
<comment type="caution">
    <text evidence="1">The sequence shown here is derived from an EMBL/GenBank/DDBJ whole genome shotgun (WGS) entry which is preliminary data.</text>
</comment>
<dbReference type="EMBL" id="JAAAPX010000049">
    <property type="protein sequence ID" value="KAF4236848.1"/>
    <property type="molecule type" value="Genomic_DNA"/>
</dbReference>
<protein>
    <submittedName>
        <fullName evidence="1">Uncharacterized protein</fullName>
    </submittedName>
</protein>
<sequence length="488" mass="55298">MLLVVDKDVALMQVSKSVEESSLAEALVGEERKKRPHYGQVRHLGTSGFLVMYGVSLVPYTAVVMGQDYQNSSTDQGEEPQLAAYITTVHLDSNLYDQYHHLFQFTIPKLPVSGAELDQPIAFIRGTGAPYSDLWIQELRQGSIDAFVALLLAQLSNVRYLYLANDFTRQSALVGMVLRSAICELVDYGLPDFRHLRDVTFLKPECQDWARDMKVKTTQDVLPFFYLPSVQRMSASIENPAEFTWPAAHLPVPSKLTSLELTIVREAYLGELLALTPKLETLRWHWYFDYGVIDKFTTPIVNLDWIVAVISRVRGTLTDLTLSAECGLGGGDQFLPGIKIVGSLQRMVGFDKLKRLQVPWPFLVGFAQDMTKRLQDVIPRNIEFLTITDDLNLQNEGGMVKALPRWEWTDDAMLGLLQSWLKDWKACTPHLRGITLLLSWNDDNEWSPRMRDQLRELGAHAGVPLELIELDGFENSVYLSSFTRATWP</sequence>
<dbReference type="OrthoDB" id="4191831at2759"/>
<name>A0A8H4M9U7_9EURO</name>